<dbReference type="EMBL" id="JH668223">
    <property type="protein sequence ID" value="EIM24126.1"/>
    <property type="molecule type" value="Genomic_DNA"/>
</dbReference>
<dbReference type="HOGENOM" id="CLU_610032_0_0_1"/>
<dbReference type="GeneID" id="18475193"/>
<dbReference type="AlphaFoldDB" id="I4YJI4"/>
<evidence type="ECO:0000313" key="1">
    <source>
        <dbReference type="EMBL" id="EIM24126.1"/>
    </source>
</evidence>
<dbReference type="RefSeq" id="XP_006955952.1">
    <property type="nucleotide sequence ID" value="XM_006955890.1"/>
</dbReference>
<sequence>MKWLKSKQEGYLDKWIEESTEENLRVLKQQLTEDNISNLMKAIRLKLKLNYRKLEFLILEFVENEVFYSQLNNTKNISFLIDYNELFIKLYLRLKPTNHLIVDAFEHKYQPVLDIVDGYIKHKYTQQQLSFLDTQRDTQLALDLFNNSLIYNKISSKDFAKSYKKCLDFQSKYKPQLEFYHFQSIQSRQNRNEDIKFSVECYKIAGILDDYSDTFTPDELIYQQLNTLLNEIENSFKEYEQLSLHIQQDEELQYVTQQSINDTKFDRSLHLEIPTKRSYDETASSSLSADLSSKQSFDYRRVAYDSQIPDNLLDNKMSNHIPIAFDYANRGESIIPERSPDDEINRIPDYQTEVITEKSLQKRKIDEDLPSYQHQSLTSQDEEVIDYDLSESEEYIDCNPYAGIIETTTPTRTEF</sequence>
<accession>I4YJI4</accession>
<dbReference type="KEGG" id="wse:WALSEDRAFT_66981"/>
<dbReference type="OMA" id="LMANMVN"/>
<keyword evidence="2" id="KW-1185">Reference proteome</keyword>
<evidence type="ECO:0000313" key="2">
    <source>
        <dbReference type="Proteomes" id="UP000005242"/>
    </source>
</evidence>
<proteinExistence type="predicted"/>
<organism evidence="1 2">
    <name type="scientific">Wallemia mellicola (strain ATCC MYA-4683 / CBS 633.66)</name>
    <name type="common">Wallemia sebi (CBS 633.66)</name>
    <dbReference type="NCBI Taxonomy" id="671144"/>
    <lineage>
        <taxon>Eukaryota</taxon>
        <taxon>Fungi</taxon>
        <taxon>Dikarya</taxon>
        <taxon>Basidiomycota</taxon>
        <taxon>Wallemiomycotina</taxon>
        <taxon>Wallemiomycetes</taxon>
        <taxon>Wallemiales</taxon>
        <taxon>Wallemiaceae</taxon>
        <taxon>Wallemia</taxon>
    </lineage>
</organism>
<protein>
    <submittedName>
        <fullName evidence="1">Uncharacterized protein</fullName>
    </submittedName>
</protein>
<gene>
    <name evidence="1" type="ORF">WALSEDRAFT_66981</name>
</gene>
<name>I4YJI4_WALMC</name>
<dbReference type="Proteomes" id="UP000005242">
    <property type="component" value="Unassembled WGS sequence"/>
</dbReference>
<reference evidence="1 2" key="1">
    <citation type="journal article" date="2012" name="Fungal Genet. Biol.">
        <title>The genome of the xerotolerant mold Wallemia sebi reveals adaptations to osmotic stress and suggests cryptic sexual reproduction.</title>
        <authorList>
            <person name="Padamsee M."/>
            <person name="Kumar T.K.A."/>
            <person name="Riley R."/>
            <person name="Binder M."/>
            <person name="Boyd A."/>
            <person name="Calvo A.M."/>
            <person name="Furukawa K."/>
            <person name="Hesse C."/>
            <person name="Hohmann S."/>
            <person name="James T.Y."/>
            <person name="LaButti K."/>
            <person name="Lapidus A."/>
            <person name="Lindquist E."/>
            <person name="Lucas S."/>
            <person name="Miller K."/>
            <person name="Shantappa S."/>
            <person name="Grigoriev I.V."/>
            <person name="Hibbett D.S."/>
            <person name="McLaughlin D.J."/>
            <person name="Spatafora J.W."/>
            <person name="Aime M.C."/>
        </authorList>
    </citation>
    <scope>NUCLEOTIDE SEQUENCE [LARGE SCALE GENOMIC DNA]</scope>
    <source>
        <strain evidence="2">ATCC MYA-4683 / CBS 633.66</strain>
    </source>
</reference>
<dbReference type="InParanoid" id="I4YJI4"/>